<gene>
    <name evidence="1" type="ORF">EYF80_001273</name>
</gene>
<evidence type="ECO:0000313" key="2">
    <source>
        <dbReference type="Proteomes" id="UP000314294"/>
    </source>
</evidence>
<reference evidence="1 2" key="1">
    <citation type="submission" date="2019-03" db="EMBL/GenBank/DDBJ databases">
        <title>First draft genome of Liparis tanakae, snailfish: a comprehensive survey of snailfish specific genes.</title>
        <authorList>
            <person name="Kim W."/>
            <person name="Song I."/>
            <person name="Jeong J.-H."/>
            <person name="Kim D."/>
            <person name="Kim S."/>
            <person name="Ryu S."/>
            <person name="Song J.Y."/>
            <person name="Lee S.K."/>
        </authorList>
    </citation>
    <scope>NUCLEOTIDE SEQUENCE [LARGE SCALE GENOMIC DNA]</scope>
    <source>
        <tissue evidence="1">Muscle</tissue>
    </source>
</reference>
<evidence type="ECO:0000313" key="1">
    <source>
        <dbReference type="EMBL" id="TNN88490.1"/>
    </source>
</evidence>
<dbReference type="AlphaFoldDB" id="A0A4Z2JE75"/>
<accession>A0A4Z2JE75</accession>
<name>A0A4Z2JE75_9TELE</name>
<proteinExistence type="predicted"/>
<comment type="caution">
    <text evidence="1">The sequence shown here is derived from an EMBL/GenBank/DDBJ whole genome shotgun (WGS) entry which is preliminary data.</text>
</comment>
<protein>
    <submittedName>
        <fullName evidence="1">Uncharacterized protein</fullName>
    </submittedName>
</protein>
<dbReference type="Proteomes" id="UP000314294">
    <property type="component" value="Unassembled WGS sequence"/>
</dbReference>
<organism evidence="1 2">
    <name type="scientific">Liparis tanakae</name>
    <name type="common">Tanaka's snailfish</name>
    <dbReference type="NCBI Taxonomy" id="230148"/>
    <lineage>
        <taxon>Eukaryota</taxon>
        <taxon>Metazoa</taxon>
        <taxon>Chordata</taxon>
        <taxon>Craniata</taxon>
        <taxon>Vertebrata</taxon>
        <taxon>Euteleostomi</taxon>
        <taxon>Actinopterygii</taxon>
        <taxon>Neopterygii</taxon>
        <taxon>Teleostei</taxon>
        <taxon>Neoteleostei</taxon>
        <taxon>Acanthomorphata</taxon>
        <taxon>Eupercaria</taxon>
        <taxon>Perciformes</taxon>
        <taxon>Cottioidei</taxon>
        <taxon>Cottales</taxon>
        <taxon>Liparidae</taxon>
        <taxon>Liparis</taxon>
    </lineage>
</organism>
<sequence length="106" mass="12099">MKTRLCSSRKAKQMLSQMMPASLLFSSHISKDWGKSCHPHLIVPHYLHLVLTPFSPAAHPLAAGGIPMQMKYWKVSMQARKKQYLGQISAMAFLLRRYMTMIKAKP</sequence>
<keyword evidence="2" id="KW-1185">Reference proteome</keyword>
<dbReference type="EMBL" id="SRLO01000005">
    <property type="protein sequence ID" value="TNN88490.1"/>
    <property type="molecule type" value="Genomic_DNA"/>
</dbReference>